<keyword evidence="4" id="KW-0479">Metal-binding</keyword>
<protein>
    <submittedName>
        <fullName evidence="8">Anaerobic ribonucleoside-triphosphate reductase activating protein</fullName>
    </submittedName>
</protein>
<dbReference type="KEGG" id="dce:O6P33_10655"/>
<evidence type="ECO:0000256" key="4">
    <source>
        <dbReference type="ARBA" id="ARBA00022723"/>
    </source>
</evidence>
<dbReference type="Proteomes" id="UP001212189">
    <property type="component" value="Chromosome"/>
</dbReference>
<keyword evidence="6" id="KW-0411">Iron-sulfur</keyword>
<dbReference type="Gene3D" id="3.20.20.70">
    <property type="entry name" value="Aldolase class I"/>
    <property type="match status" value="1"/>
</dbReference>
<dbReference type="SFLD" id="SFLDS00029">
    <property type="entry name" value="Radical_SAM"/>
    <property type="match status" value="1"/>
</dbReference>
<keyword evidence="3" id="KW-0949">S-adenosyl-L-methionine</keyword>
<dbReference type="GO" id="GO:0046872">
    <property type="term" value="F:metal ion binding"/>
    <property type="evidence" value="ECO:0007669"/>
    <property type="project" value="UniProtKB-KW"/>
</dbReference>
<evidence type="ECO:0000256" key="3">
    <source>
        <dbReference type="ARBA" id="ARBA00022691"/>
    </source>
</evidence>
<keyword evidence="9" id="KW-1185">Reference proteome</keyword>
<feature type="domain" description="Radical SAM core" evidence="7">
    <location>
        <begin position="17"/>
        <end position="230"/>
    </location>
</feature>
<evidence type="ECO:0000256" key="6">
    <source>
        <dbReference type="ARBA" id="ARBA00023014"/>
    </source>
</evidence>
<dbReference type="RefSeq" id="WP_269817757.1">
    <property type="nucleotide sequence ID" value="NZ_CP114976.1"/>
</dbReference>
<dbReference type="GO" id="GO:0051539">
    <property type="term" value="F:4 iron, 4 sulfur cluster binding"/>
    <property type="evidence" value="ECO:0007669"/>
    <property type="project" value="UniProtKB-KW"/>
</dbReference>
<gene>
    <name evidence="8" type="ORF">O6P33_10655</name>
</gene>
<evidence type="ECO:0000313" key="8">
    <source>
        <dbReference type="EMBL" id="WBE24814.1"/>
    </source>
</evidence>
<proteinExistence type="predicted"/>
<evidence type="ECO:0000256" key="1">
    <source>
        <dbReference type="ARBA" id="ARBA00001966"/>
    </source>
</evidence>
<organism evidence="8 9">
    <name type="scientific">Denitrificimonas caeni</name>
    <dbReference type="NCBI Taxonomy" id="521720"/>
    <lineage>
        <taxon>Bacteria</taxon>
        <taxon>Pseudomonadati</taxon>
        <taxon>Pseudomonadota</taxon>
        <taxon>Gammaproteobacteria</taxon>
        <taxon>Pseudomonadales</taxon>
        <taxon>Pseudomonadaceae</taxon>
        <taxon>Denitrificimonas</taxon>
    </lineage>
</organism>
<dbReference type="InterPro" id="IPR007197">
    <property type="entry name" value="rSAM"/>
</dbReference>
<dbReference type="PANTHER" id="PTHR30352">
    <property type="entry name" value="PYRUVATE FORMATE-LYASE-ACTIVATING ENZYME"/>
    <property type="match status" value="1"/>
</dbReference>
<dbReference type="SFLD" id="SFLDG01094">
    <property type="entry name" value="Uncharacterised_Radical_SAM_Su"/>
    <property type="match status" value="1"/>
</dbReference>
<sequence>MAEQLRVGGFVPLTTLDFPDHLSCVVFCQGCAWRCRYCHNPDLIPPRAEQMHSWDSILEFLARRQGLLEAVVFSGGEATLQHDLKTAMQEVKKLGFKVGLHTAGINPKALERVLPYCDWVGFDVKALVEDTQLITGVSGSGQANWQCLELLLASGVDYECRTTVHWDLIDPQRLLELARRLSTAGVAHFIVQHVRTHSMLDGQLTERSANLGTAALWQEISALFSTFVRRND</sequence>
<evidence type="ECO:0000313" key="9">
    <source>
        <dbReference type="Proteomes" id="UP001212189"/>
    </source>
</evidence>
<dbReference type="GO" id="GO:0003824">
    <property type="term" value="F:catalytic activity"/>
    <property type="evidence" value="ECO:0007669"/>
    <property type="project" value="InterPro"/>
</dbReference>
<dbReference type="Pfam" id="PF04055">
    <property type="entry name" value="Radical_SAM"/>
    <property type="match status" value="1"/>
</dbReference>
<dbReference type="PROSITE" id="PS51918">
    <property type="entry name" value="RADICAL_SAM"/>
    <property type="match status" value="1"/>
</dbReference>
<dbReference type="AlphaFoldDB" id="A0AAE9VMW6"/>
<dbReference type="InterPro" id="IPR013785">
    <property type="entry name" value="Aldolase_TIM"/>
</dbReference>
<dbReference type="InterPro" id="IPR012840">
    <property type="entry name" value="NrdG2"/>
</dbReference>
<name>A0AAE9VMW6_9GAMM</name>
<evidence type="ECO:0000259" key="7">
    <source>
        <dbReference type="PROSITE" id="PS51918"/>
    </source>
</evidence>
<dbReference type="EMBL" id="CP114976">
    <property type="protein sequence ID" value="WBE24814.1"/>
    <property type="molecule type" value="Genomic_DNA"/>
</dbReference>
<dbReference type="CDD" id="cd01335">
    <property type="entry name" value="Radical_SAM"/>
    <property type="match status" value="1"/>
</dbReference>
<dbReference type="PANTHER" id="PTHR30352:SF13">
    <property type="entry name" value="GLYCYL-RADICAL ENZYME ACTIVATING ENZYME YJJW-RELATED"/>
    <property type="match status" value="1"/>
</dbReference>
<dbReference type="NCBIfam" id="TIGR02495">
    <property type="entry name" value="NrdG2"/>
    <property type="match status" value="1"/>
</dbReference>
<dbReference type="InterPro" id="IPR058240">
    <property type="entry name" value="rSAM_sf"/>
</dbReference>
<evidence type="ECO:0000256" key="2">
    <source>
        <dbReference type="ARBA" id="ARBA00022485"/>
    </source>
</evidence>
<dbReference type="InterPro" id="IPR034457">
    <property type="entry name" value="Organic_radical-activating"/>
</dbReference>
<dbReference type="SUPFAM" id="SSF102114">
    <property type="entry name" value="Radical SAM enzymes"/>
    <property type="match status" value="1"/>
</dbReference>
<reference evidence="8 9" key="1">
    <citation type="submission" date="2022-12" db="EMBL/GenBank/DDBJ databases">
        <title>Coexistence and Characterization of a Novel Tigecycline Resistance gene tet(X) variant and blaNDM-1 in a Pseudomonas caeni Isolate of Chicken Origin.</title>
        <authorList>
            <person name="Lu X."/>
            <person name="Zhang L."/>
            <person name="Li R."/>
            <person name="Wang Z."/>
        </authorList>
    </citation>
    <scope>NUCLEOTIDE SEQUENCE [LARGE SCALE GENOMIC DNA]</scope>
    <source>
        <strain evidence="8 9">CE14</strain>
    </source>
</reference>
<evidence type="ECO:0000256" key="5">
    <source>
        <dbReference type="ARBA" id="ARBA00023004"/>
    </source>
</evidence>
<keyword evidence="2" id="KW-0004">4Fe-4S</keyword>
<accession>A0AAE9VMW6</accession>
<comment type="cofactor">
    <cofactor evidence="1">
        <name>[4Fe-4S] cluster</name>
        <dbReference type="ChEBI" id="CHEBI:49883"/>
    </cofactor>
</comment>
<keyword evidence="5" id="KW-0408">Iron</keyword>